<dbReference type="InterPro" id="IPR006094">
    <property type="entry name" value="Oxid_FAD_bind_N"/>
</dbReference>
<dbReference type="GO" id="GO:1903457">
    <property type="term" value="P:lactate catabolic process"/>
    <property type="evidence" value="ECO:0007669"/>
    <property type="project" value="TreeGrafter"/>
</dbReference>
<dbReference type="Pfam" id="PF01565">
    <property type="entry name" value="FAD_binding_4"/>
    <property type="match status" value="1"/>
</dbReference>
<dbReference type="STRING" id="1801735.A2645_01895"/>
<evidence type="ECO:0000256" key="1">
    <source>
        <dbReference type="ARBA" id="ARBA00001974"/>
    </source>
</evidence>
<evidence type="ECO:0000256" key="5">
    <source>
        <dbReference type="ARBA" id="ARBA00022946"/>
    </source>
</evidence>
<dbReference type="PANTHER" id="PTHR11748">
    <property type="entry name" value="D-LACTATE DEHYDROGENASE"/>
    <property type="match status" value="1"/>
</dbReference>
<evidence type="ECO:0000256" key="3">
    <source>
        <dbReference type="ARBA" id="ARBA00022630"/>
    </source>
</evidence>
<dbReference type="GO" id="GO:0008720">
    <property type="term" value="F:D-lactate dehydrogenase (NAD+) activity"/>
    <property type="evidence" value="ECO:0007669"/>
    <property type="project" value="TreeGrafter"/>
</dbReference>
<keyword evidence="3" id="KW-0285">Flavoprotein</keyword>
<dbReference type="InterPro" id="IPR016166">
    <property type="entry name" value="FAD-bd_PCMH"/>
</dbReference>
<comment type="caution">
    <text evidence="9">The sequence shown here is derived from an EMBL/GenBank/DDBJ whole genome shotgun (WGS) entry which is preliminary data.</text>
</comment>
<reference evidence="9 10" key="1">
    <citation type="journal article" date="2016" name="Nat. Commun.">
        <title>Thousands of microbial genomes shed light on interconnected biogeochemical processes in an aquifer system.</title>
        <authorList>
            <person name="Anantharaman K."/>
            <person name="Brown C.T."/>
            <person name="Hug L.A."/>
            <person name="Sharon I."/>
            <person name="Castelle C.J."/>
            <person name="Probst A.J."/>
            <person name="Thomas B.C."/>
            <person name="Singh A."/>
            <person name="Wilkins M.J."/>
            <person name="Karaoz U."/>
            <person name="Brodie E.L."/>
            <person name="Williams K.H."/>
            <person name="Hubbard S.S."/>
            <person name="Banfield J.F."/>
        </authorList>
    </citation>
    <scope>NUCLEOTIDE SEQUENCE [LARGE SCALE GENOMIC DNA]</scope>
</reference>
<dbReference type="Proteomes" id="UP000182253">
    <property type="component" value="Unassembled WGS sequence"/>
</dbReference>
<keyword evidence="4" id="KW-0274">FAD</keyword>
<evidence type="ECO:0000259" key="8">
    <source>
        <dbReference type="PROSITE" id="PS51387"/>
    </source>
</evidence>
<dbReference type="Gene3D" id="1.10.45.10">
    <property type="entry name" value="Vanillyl-alcohol Oxidase, Chain A, domain 4"/>
    <property type="match status" value="1"/>
</dbReference>
<sequence length="541" mass="62157">MIRAMKEEIAKFFKGDLMDDMETLQKYSRDASLFTVFPKLIAFPKDSEDVKNIVKWVSDNKVKYPDLSITARSAGTDMTGGPLGESIILDFTKYMNRLISFDSQKMEITVLPGMYYRDFEKIVSEKKLMLPSYPASKSICAIGGMFANNSGGEKSLRYGKTENYIMSSKIVLSDGNEYEIRKEENNQNFLGEIYKNLKELIKTNEAIIKKAKPNVSKNSAGYYIWNAWNGKNIDLNKLLVGSQGTLGITTEITFQLVSIVENTRLVVIYLNDFNKISELVNEVLKYDPESLESYDDKTLKIAIKFFTSFLKGRGLWGSLKFAWSFWPDLFMLLKHGFPKIVVLAELSGTQEDINKKYFGLKKYLDRENIFSRISKTKTDTQKYWDIRHESFNLLRKHVKGKKTAPFIDDVIVRPEFLPKFLPELENILSLYPELEHTIAGHPGDGNFHIIPLVDINDQKIGKDVLEVSEKVYDLVKKYNGSITAEHNDGIVRTPYLSKMYSREVIEIFQKIKNIFDPKNIFNPGKKVEGTKEYIFSHLTVK</sequence>
<comment type="cofactor">
    <cofactor evidence="1">
        <name>FAD</name>
        <dbReference type="ChEBI" id="CHEBI:57692"/>
    </cofactor>
</comment>
<keyword evidence="5" id="KW-0809">Transit peptide</keyword>
<gene>
    <name evidence="9" type="ORF">A2645_01895</name>
</gene>
<evidence type="ECO:0000256" key="7">
    <source>
        <dbReference type="ARBA" id="ARBA00038897"/>
    </source>
</evidence>
<dbReference type="InterPro" id="IPR016169">
    <property type="entry name" value="FAD-bd_PCMH_sub2"/>
</dbReference>
<keyword evidence="6" id="KW-0560">Oxidoreductase</keyword>
<dbReference type="Pfam" id="PF02913">
    <property type="entry name" value="FAD-oxidase_C"/>
    <property type="match status" value="1"/>
</dbReference>
<dbReference type="PANTHER" id="PTHR11748:SF111">
    <property type="entry name" value="D-LACTATE DEHYDROGENASE, MITOCHONDRIAL-RELATED"/>
    <property type="match status" value="1"/>
</dbReference>
<evidence type="ECO:0000313" key="9">
    <source>
        <dbReference type="EMBL" id="OGI61919.1"/>
    </source>
</evidence>
<dbReference type="InterPro" id="IPR036318">
    <property type="entry name" value="FAD-bd_PCMH-like_sf"/>
</dbReference>
<accession>A0A1F6UX70</accession>
<dbReference type="GO" id="GO:0004458">
    <property type="term" value="F:D-lactate dehydrogenase (cytochrome) activity"/>
    <property type="evidence" value="ECO:0007669"/>
    <property type="project" value="UniProtKB-EC"/>
</dbReference>
<dbReference type="InterPro" id="IPR016164">
    <property type="entry name" value="FAD-linked_Oxase-like_C"/>
</dbReference>
<evidence type="ECO:0000256" key="4">
    <source>
        <dbReference type="ARBA" id="ARBA00022827"/>
    </source>
</evidence>
<name>A0A1F6UX70_9BACT</name>
<comment type="similarity">
    <text evidence="2">Belongs to the FAD-binding oxidoreductase/transferase type 4 family.</text>
</comment>
<dbReference type="EMBL" id="MFTL01000006">
    <property type="protein sequence ID" value="OGI61919.1"/>
    <property type="molecule type" value="Genomic_DNA"/>
</dbReference>
<dbReference type="EC" id="1.1.2.4" evidence="7"/>
<evidence type="ECO:0000313" key="10">
    <source>
        <dbReference type="Proteomes" id="UP000182253"/>
    </source>
</evidence>
<dbReference type="Gene3D" id="3.30.465.10">
    <property type="match status" value="1"/>
</dbReference>
<feature type="domain" description="FAD-binding PCMH-type" evidence="8">
    <location>
        <begin position="34"/>
        <end position="259"/>
    </location>
</feature>
<dbReference type="GO" id="GO:0071949">
    <property type="term" value="F:FAD binding"/>
    <property type="evidence" value="ECO:0007669"/>
    <property type="project" value="InterPro"/>
</dbReference>
<evidence type="ECO:0000256" key="2">
    <source>
        <dbReference type="ARBA" id="ARBA00008000"/>
    </source>
</evidence>
<dbReference type="Gene3D" id="3.30.70.2740">
    <property type="match status" value="1"/>
</dbReference>
<dbReference type="AlphaFoldDB" id="A0A1F6UX70"/>
<evidence type="ECO:0000256" key="6">
    <source>
        <dbReference type="ARBA" id="ARBA00023002"/>
    </source>
</evidence>
<protein>
    <recommendedName>
        <fullName evidence="7">D-lactate dehydrogenase (cytochrome)</fullName>
        <ecNumber evidence="7">1.1.2.4</ecNumber>
    </recommendedName>
</protein>
<dbReference type="SUPFAM" id="SSF56176">
    <property type="entry name" value="FAD-binding/transporter-associated domain-like"/>
    <property type="match status" value="1"/>
</dbReference>
<dbReference type="InterPro" id="IPR004113">
    <property type="entry name" value="FAD-bd_oxidored_4_C"/>
</dbReference>
<dbReference type="SUPFAM" id="SSF55103">
    <property type="entry name" value="FAD-linked oxidases, C-terminal domain"/>
    <property type="match status" value="1"/>
</dbReference>
<organism evidence="9 10">
    <name type="scientific">Candidatus Nomurabacteria bacterium RIFCSPHIGHO2_01_FULL_39_9</name>
    <dbReference type="NCBI Taxonomy" id="1801735"/>
    <lineage>
        <taxon>Bacteria</taxon>
        <taxon>Candidatus Nomuraibacteriota</taxon>
    </lineage>
</organism>
<dbReference type="InterPro" id="IPR016171">
    <property type="entry name" value="Vanillyl_alc_oxidase_C-sub2"/>
</dbReference>
<proteinExistence type="inferred from homology"/>
<dbReference type="PROSITE" id="PS51387">
    <property type="entry name" value="FAD_PCMH"/>
    <property type="match status" value="1"/>
</dbReference>